<dbReference type="InterPro" id="IPR016181">
    <property type="entry name" value="Acyl_CoA_acyltransferase"/>
</dbReference>
<dbReference type="InterPro" id="IPR038740">
    <property type="entry name" value="BioF2-like_GNAT_dom"/>
</dbReference>
<evidence type="ECO:0000259" key="1">
    <source>
        <dbReference type="Pfam" id="PF13480"/>
    </source>
</evidence>
<proteinExistence type="predicted"/>
<dbReference type="Proteomes" id="UP000469950">
    <property type="component" value="Unassembled WGS sequence"/>
</dbReference>
<evidence type="ECO:0000313" key="2">
    <source>
        <dbReference type="EMBL" id="KAE8546973.1"/>
    </source>
</evidence>
<feature type="domain" description="BioF2-like acetyltransferase" evidence="1">
    <location>
        <begin position="186"/>
        <end position="328"/>
    </location>
</feature>
<name>A0A833JSI6_MARNT</name>
<protein>
    <recommendedName>
        <fullName evidence="1">BioF2-like acetyltransferase domain-containing protein</fullName>
    </recommendedName>
</protein>
<dbReference type="Pfam" id="PF13480">
    <property type="entry name" value="Acetyltransf_6"/>
    <property type="match status" value="1"/>
</dbReference>
<dbReference type="RefSeq" id="WP_153739954.1">
    <property type="nucleotide sequence ID" value="NZ_JBHOGD010000002.1"/>
</dbReference>
<dbReference type="EMBL" id="WBMP01000002">
    <property type="protein sequence ID" value="KAE8546973.1"/>
    <property type="molecule type" value="Genomic_DNA"/>
</dbReference>
<dbReference type="SUPFAM" id="SSF55729">
    <property type="entry name" value="Acyl-CoA N-acyltransferases (Nat)"/>
    <property type="match status" value="1"/>
</dbReference>
<gene>
    <name evidence="2" type="ORF">F6453_0653</name>
</gene>
<comment type="caution">
    <text evidence="2">The sequence shown here is derived from an EMBL/GenBank/DDBJ whole genome shotgun (WGS) entry which is preliminary data.</text>
</comment>
<reference evidence="2 3" key="1">
    <citation type="submission" date="2019-10" db="EMBL/GenBank/DDBJ databases">
        <title>Draft genome sequence of Marinobacter hydrocarbonoclasticus NCT7M from the microbiome of the marine copepod.</title>
        <authorList>
            <person name="Nuttall R."/>
            <person name="Sharma G."/>
            <person name="Moisander P."/>
        </authorList>
    </citation>
    <scope>NUCLEOTIDE SEQUENCE [LARGE SCALE GENOMIC DNA]</scope>
    <source>
        <strain evidence="2 3">NCT7M</strain>
    </source>
</reference>
<sequence>MSYTVRRLFERDFFNLQDQWDALLNTSNADPLFMSWAWQVSWWETWGNKLDLELLLLAVFDGDENLVGIAPLYLSSVTTPLGWKVRRLHVVGNAWKLGPTVRTEYVGVIVERRQQQSVMDTLSDYLAGLDWDEMIFADASARSMNMVETSLCDRLDLSRLVRSESGGVVIPVQGVFADWLARLGKNTRLKVYNRRDWFENSLQGRYEECHDPQRFLEQLNHFHWERWGKPCFDENAVRFHQAMLARLSRNQRPSLSVLTASGEVVSVLYDVQAGNRVYNLQAGFMENLNSKVSLGTLHLGYAIERAFRDTEVFSYDLLAGAGKNTFYKSHFRGEDVLFTTVEYVRSPVLKLAYSARGCLPSRLVSSINRFFRL</sequence>
<organism evidence="2 3">
    <name type="scientific">Marinobacter nauticus</name>
    <name type="common">Marinobacter hydrocarbonoclasticus</name>
    <name type="synonym">Marinobacter aquaeolei</name>
    <dbReference type="NCBI Taxonomy" id="2743"/>
    <lineage>
        <taxon>Bacteria</taxon>
        <taxon>Pseudomonadati</taxon>
        <taxon>Pseudomonadota</taxon>
        <taxon>Gammaproteobacteria</taxon>
        <taxon>Pseudomonadales</taxon>
        <taxon>Marinobacteraceae</taxon>
        <taxon>Marinobacter</taxon>
    </lineage>
</organism>
<dbReference type="AlphaFoldDB" id="A0A833JSI6"/>
<accession>A0A833JSI6</accession>
<evidence type="ECO:0000313" key="3">
    <source>
        <dbReference type="Proteomes" id="UP000469950"/>
    </source>
</evidence>